<protein>
    <submittedName>
        <fullName evidence="7">Lysylphosphatidylglycerol synthase transmembrane domain-containing protein</fullName>
    </submittedName>
</protein>
<evidence type="ECO:0000313" key="7">
    <source>
        <dbReference type="EMBL" id="MDO1447511.1"/>
    </source>
</evidence>
<sequence>MKAKALSFFKYALPLVVAFLLLKFYVFKEISLADMVKEFKRANYYWVVLSGIMLLLAHLSRSHRWNLLLQPLGYRPRLFHTFVAVMVGYFANLILPRMGEVTRCGLLHRMERVPVNSAFGTVVAERIFDVIMLVLLLSLNFVLEFNRLSGFFIEFFSSKFGGLSGVSQNVYIILTSLIILGLAFIIAIYKYRAKLSQIAFIGKIRTFVRGMIEGLLSVRKLEHKWDFVLQTILIWIFYYGASYSLTFALPDTQRLTWLAGLTILMMGGLGMAAPVQGGTGPFHILVSGALLLYGWNQQDGLILATFIWASQTLLTLIVGGVCFVISLFISKPSTQEVPAV</sequence>
<feature type="transmembrane region" description="Helical" evidence="6">
    <location>
        <begin position="117"/>
        <end position="143"/>
    </location>
</feature>
<keyword evidence="5 6" id="KW-0472">Membrane</keyword>
<feature type="transmembrane region" description="Helical" evidence="6">
    <location>
        <begin position="42"/>
        <end position="59"/>
    </location>
</feature>
<gene>
    <name evidence="7" type="ORF">Q0590_14680</name>
</gene>
<feature type="transmembrane region" description="Helical" evidence="6">
    <location>
        <begin position="79"/>
        <end position="96"/>
    </location>
</feature>
<keyword evidence="8" id="KW-1185">Reference proteome</keyword>
<organism evidence="7 8">
    <name type="scientific">Rhodocytophaga aerolata</name>
    <dbReference type="NCBI Taxonomy" id="455078"/>
    <lineage>
        <taxon>Bacteria</taxon>
        <taxon>Pseudomonadati</taxon>
        <taxon>Bacteroidota</taxon>
        <taxon>Cytophagia</taxon>
        <taxon>Cytophagales</taxon>
        <taxon>Rhodocytophagaceae</taxon>
        <taxon>Rhodocytophaga</taxon>
    </lineage>
</organism>
<accession>A0ABT8R5Y1</accession>
<feature type="transmembrane region" description="Helical" evidence="6">
    <location>
        <begin position="255"/>
        <end position="273"/>
    </location>
</feature>
<keyword evidence="4 6" id="KW-1133">Transmembrane helix</keyword>
<dbReference type="PANTHER" id="PTHR39087">
    <property type="entry name" value="UPF0104 MEMBRANE PROTEIN MJ1595"/>
    <property type="match status" value="1"/>
</dbReference>
<name>A0ABT8R5Y1_9BACT</name>
<feature type="transmembrane region" description="Helical" evidence="6">
    <location>
        <begin position="227"/>
        <end position="249"/>
    </location>
</feature>
<dbReference type="PANTHER" id="PTHR39087:SF2">
    <property type="entry name" value="UPF0104 MEMBRANE PROTEIN MJ1595"/>
    <property type="match status" value="1"/>
</dbReference>
<evidence type="ECO:0000256" key="4">
    <source>
        <dbReference type="ARBA" id="ARBA00022989"/>
    </source>
</evidence>
<evidence type="ECO:0000256" key="5">
    <source>
        <dbReference type="ARBA" id="ARBA00023136"/>
    </source>
</evidence>
<evidence type="ECO:0000256" key="2">
    <source>
        <dbReference type="ARBA" id="ARBA00022475"/>
    </source>
</evidence>
<dbReference type="InterPro" id="IPR022791">
    <property type="entry name" value="L-PG_synthase/AglD"/>
</dbReference>
<feature type="transmembrane region" description="Helical" evidence="6">
    <location>
        <begin position="170"/>
        <end position="189"/>
    </location>
</feature>
<keyword evidence="3 6" id="KW-0812">Transmembrane</keyword>
<proteinExistence type="predicted"/>
<keyword evidence="2" id="KW-1003">Cell membrane</keyword>
<evidence type="ECO:0000256" key="6">
    <source>
        <dbReference type="SAM" id="Phobius"/>
    </source>
</evidence>
<feature type="transmembrane region" description="Helical" evidence="6">
    <location>
        <begin position="12"/>
        <end position="30"/>
    </location>
</feature>
<reference evidence="7" key="1">
    <citation type="submission" date="2023-07" db="EMBL/GenBank/DDBJ databases">
        <title>The genome sequence of Rhodocytophaga aerolata KACC 12507.</title>
        <authorList>
            <person name="Zhang X."/>
        </authorList>
    </citation>
    <scope>NUCLEOTIDE SEQUENCE</scope>
    <source>
        <strain evidence="7">KACC 12507</strain>
    </source>
</reference>
<dbReference type="RefSeq" id="WP_302038315.1">
    <property type="nucleotide sequence ID" value="NZ_JAUKPO010000007.1"/>
</dbReference>
<evidence type="ECO:0000313" key="8">
    <source>
        <dbReference type="Proteomes" id="UP001168528"/>
    </source>
</evidence>
<dbReference type="Pfam" id="PF03706">
    <property type="entry name" value="LPG_synthase_TM"/>
    <property type="match status" value="1"/>
</dbReference>
<comment type="subcellular location">
    <subcellularLocation>
        <location evidence="1">Cell membrane</location>
        <topology evidence="1">Multi-pass membrane protein</topology>
    </subcellularLocation>
</comment>
<evidence type="ECO:0000256" key="1">
    <source>
        <dbReference type="ARBA" id="ARBA00004651"/>
    </source>
</evidence>
<comment type="caution">
    <text evidence="7">The sequence shown here is derived from an EMBL/GenBank/DDBJ whole genome shotgun (WGS) entry which is preliminary data.</text>
</comment>
<feature type="transmembrane region" description="Helical" evidence="6">
    <location>
        <begin position="302"/>
        <end position="329"/>
    </location>
</feature>
<dbReference type="NCBIfam" id="TIGR00374">
    <property type="entry name" value="flippase-like domain"/>
    <property type="match status" value="1"/>
</dbReference>
<evidence type="ECO:0000256" key="3">
    <source>
        <dbReference type="ARBA" id="ARBA00022692"/>
    </source>
</evidence>
<dbReference type="EMBL" id="JAUKPO010000007">
    <property type="protein sequence ID" value="MDO1447511.1"/>
    <property type="molecule type" value="Genomic_DNA"/>
</dbReference>
<dbReference type="Proteomes" id="UP001168528">
    <property type="component" value="Unassembled WGS sequence"/>
</dbReference>